<accession>F4EX15</accession>
<dbReference type="AlphaFoldDB" id="F4EX15"/>
<name>F4EX15_SELS3</name>
<sequence>MVEEARAEHFAQLFTQALVALDEIVGCDGFEVGEIDGCLRTQGDDLRIELRIVHIKLLALDQALDVEFFESCLLCPEFIYSDGLRIGTVGNLVDVGKVSPQLKLQRRQQTSLDVIFSPICLVRALSAVRMVATGVVGAYLATELAIA</sequence>
<keyword evidence="2" id="KW-1185">Reference proteome</keyword>
<protein>
    <submittedName>
        <fullName evidence="1">Uncharacterized protein</fullName>
    </submittedName>
</protein>
<dbReference type="HOGENOM" id="CLU_1766747_0_0_9"/>
<reference evidence="1 2" key="1">
    <citation type="submission" date="2011-04" db="EMBL/GenBank/DDBJ databases">
        <title>The complete genome of Selenomonas sputigena DSM 20758.</title>
        <authorList>
            <consortium name="US DOE Joint Genome Institute (JGI-PGF)"/>
            <person name="Lucas S."/>
            <person name="Copeland A."/>
            <person name="Lapidus A."/>
            <person name="Bruce D."/>
            <person name="Goodwin L."/>
            <person name="Pitluck S."/>
            <person name="Peters L."/>
            <person name="Kyrpides N."/>
            <person name="Mavromatis K."/>
            <person name="Ivanova N."/>
            <person name="Ovchinnikova G."/>
            <person name="Teshima H."/>
            <person name="Detter J.C."/>
            <person name="Tapia R."/>
            <person name="Han C."/>
            <person name="Land M."/>
            <person name="Hauser L."/>
            <person name="Markowitz V."/>
            <person name="Cheng J.-F."/>
            <person name="Hugenholtz P."/>
            <person name="Woyke T."/>
            <person name="Wu D."/>
            <person name="Gronow S."/>
            <person name="Wellnitz S."/>
            <person name="Schneider S."/>
            <person name="Klenk H.-P."/>
            <person name="Eisen J.A."/>
        </authorList>
    </citation>
    <scope>NUCLEOTIDE SEQUENCE [LARGE SCALE GENOMIC DNA]</scope>
    <source>
        <strain evidence="2">ATCC 35185 / DSM 20758 / VPI D19B-28</strain>
    </source>
</reference>
<evidence type="ECO:0000313" key="1">
    <source>
        <dbReference type="EMBL" id="AEC00924.1"/>
    </source>
</evidence>
<dbReference type="KEGG" id="ssg:Selsp_1974"/>
<organism evidence="1 2">
    <name type="scientific">Selenomonas sputigena (strain ATCC 35185 / DSM 20758 / CCUG 44933 / VPI D19B-28)</name>
    <dbReference type="NCBI Taxonomy" id="546271"/>
    <lineage>
        <taxon>Bacteria</taxon>
        <taxon>Bacillati</taxon>
        <taxon>Bacillota</taxon>
        <taxon>Negativicutes</taxon>
        <taxon>Selenomonadales</taxon>
        <taxon>Selenomonadaceae</taxon>
        <taxon>Selenomonas</taxon>
    </lineage>
</organism>
<evidence type="ECO:0000313" key="2">
    <source>
        <dbReference type="Proteomes" id="UP000011124"/>
    </source>
</evidence>
<gene>
    <name evidence="1" type="ordered locus">Selsp_1974</name>
</gene>
<dbReference type="Proteomes" id="UP000011124">
    <property type="component" value="Chromosome"/>
</dbReference>
<dbReference type="EMBL" id="CP002637">
    <property type="protein sequence ID" value="AEC00924.1"/>
    <property type="molecule type" value="Genomic_DNA"/>
</dbReference>
<proteinExistence type="predicted"/>